<dbReference type="AlphaFoldDB" id="A0A087G9K4"/>
<accession>A0A087G9K4</accession>
<reference evidence="2" key="1">
    <citation type="journal article" date="2015" name="Nat. Plants">
        <title>Genome expansion of Arabis alpina linked with retrotransposition and reduced symmetric DNA methylation.</title>
        <authorList>
            <person name="Willing E.M."/>
            <person name="Rawat V."/>
            <person name="Mandakova T."/>
            <person name="Maumus F."/>
            <person name="James G.V."/>
            <person name="Nordstroem K.J."/>
            <person name="Becker C."/>
            <person name="Warthmann N."/>
            <person name="Chica C."/>
            <person name="Szarzynska B."/>
            <person name="Zytnicki M."/>
            <person name="Albani M.C."/>
            <person name="Kiefer C."/>
            <person name="Bergonzi S."/>
            <person name="Castaings L."/>
            <person name="Mateos J.L."/>
            <person name="Berns M.C."/>
            <person name="Bujdoso N."/>
            <person name="Piofczyk T."/>
            <person name="de Lorenzo L."/>
            <person name="Barrero-Sicilia C."/>
            <person name="Mateos I."/>
            <person name="Piednoel M."/>
            <person name="Hagmann J."/>
            <person name="Chen-Min-Tao R."/>
            <person name="Iglesias-Fernandez R."/>
            <person name="Schuster S.C."/>
            <person name="Alonso-Blanco C."/>
            <person name="Roudier F."/>
            <person name="Carbonero P."/>
            <person name="Paz-Ares J."/>
            <person name="Davis S.J."/>
            <person name="Pecinka A."/>
            <person name="Quesneville H."/>
            <person name="Colot V."/>
            <person name="Lysak M.A."/>
            <person name="Weigel D."/>
            <person name="Coupland G."/>
            <person name="Schneeberger K."/>
        </authorList>
    </citation>
    <scope>NUCLEOTIDE SEQUENCE [LARGE SCALE GENOMIC DNA]</scope>
    <source>
        <strain evidence="2">cv. Pajares</strain>
    </source>
</reference>
<dbReference type="Gramene" id="KFK26556">
    <property type="protein sequence ID" value="KFK26556"/>
    <property type="gene ID" value="AALP_AA8G264000"/>
</dbReference>
<protein>
    <submittedName>
        <fullName evidence="1">Uncharacterized protein</fullName>
    </submittedName>
</protein>
<proteinExistence type="predicted"/>
<gene>
    <name evidence="1" type="ordered locus">AALP_Aa8g264000</name>
</gene>
<name>A0A087G9K4_ARAAL</name>
<sequence>MDFGSVGFHQSSVRLDCSPRSQIWMWSPSRVQISSKAMTSRLRSDRWVSLMSRRDL</sequence>
<evidence type="ECO:0000313" key="2">
    <source>
        <dbReference type="Proteomes" id="UP000029120"/>
    </source>
</evidence>
<dbReference type="Proteomes" id="UP000029120">
    <property type="component" value="Chromosome 8"/>
</dbReference>
<keyword evidence="2" id="KW-1185">Reference proteome</keyword>
<dbReference type="EMBL" id="CM002876">
    <property type="protein sequence ID" value="KFK26556.1"/>
    <property type="molecule type" value="Genomic_DNA"/>
</dbReference>
<evidence type="ECO:0000313" key="1">
    <source>
        <dbReference type="EMBL" id="KFK26556.1"/>
    </source>
</evidence>
<organism evidence="1 2">
    <name type="scientific">Arabis alpina</name>
    <name type="common">Alpine rock-cress</name>
    <dbReference type="NCBI Taxonomy" id="50452"/>
    <lineage>
        <taxon>Eukaryota</taxon>
        <taxon>Viridiplantae</taxon>
        <taxon>Streptophyta</taxon>
        <taxon>Embryophyta</taxon>
        <taxon>Tracheophyta</taxon>
        <taxon>Spermatophyta</taxon>
        <taxon>Magnoliopsida</taxon>
        <taxon>eudicotyledons</taxon>
        <taxon>Gunneridae</taxon>
        <taxon>Pentapetalae</taxon>
        <taxon>rosids</taxon>
        <taxon>malvids</taxon>
        <taxon>Brassicales</taxon>
        <taxon>Brassicaceae</taxon>
        <taxon>Arabideae</taxon>
        <taxon>Arabis</taxon>
    </lineage>
</organism>